<protein>
    <submittedName>
        <fullName evidence="7">Signal peptide peptidase SppA</fullName>
    </submittedName>
</protein>
<dbReference type="NCBIfam" id="TIGR00706">
    <property type="entry name" value="SppA_dom"/>
    <property type="match status" value="1"/>
</dbReference>
<dbReference type="InterPro" id="IPR001907">
    <property type="entry name" value="ClpP"/>
</dbReference>
<keyword evidence="3" id="KW-0378">Hydrolase</keyword>
<gene>
    <name evidence="7" type="primary">sppA</name>
    <name evidence="7" type="ORF">C4520_06075</name>
</gene>
<proteinExistence type="inferred from homology"/>
<evidence type="ECO:0000256" key="3">
    <source>
        <dbReference type="ARBA" id="ARBA00022801"/>
    </source>
</evidence>
<keyword evidence="2" id="KW-0645">Protease</keyword>
<evidence type="ECO:0000256" key="1">
    <source>
        <dbReference type="ARBA" id="ARBA00008683"/>
    </source>
</evidence>
<dbReference type="InterPro" id="IPR047272">
    <property type="entry name" value="S49_SppA_C"/>
</dbReference>
<dbReference type="InterPro" id="IPR004635">
    <property type="entry name" value="Pept_S49_SppA"/>
</dbReference>
<organism evidence="7 8">
    <name type="scientific">Abyssobacteria bacterium (strain SURF_5)</name>
    <dbReference type="NCBI Taxonomy" id="2093360"/>
    <lineage>
        <taxon>Bacteria</taxon>
        <taxon>Pseudomonadati</taxon>
        <taxon>Candidatus Hydrogenedentota</taxon>
        <taxon>Candidatus Abyssobacteria</taxon>
    </lineage>
</organism>
<evidence type="ECO:0000256" key="4">
    <source>
        <dbReference type="ARBA" id="ARBA00022825"/>
    </source>
</evidence>
<dbReference type="PANTHER" id="PTHR42987:SF7">
    <property type="entry name" value="SIGNAL PEPTIDE PEPTIDASE SPPA-RELATED"/>
    <property type="match status" value="1"/>
</dbReference>
<keyword evidence="4" id="KW-0720">Serine protease</keyword>
<evidence type="ECO:0000256" key="2">
    <source>
        <dbReference type="ARBA" id="ARBA00022670"/>
    </source>
</evidence>
<dbReference type="PRINTS" id="PR00127">
    <property type="entry name" value="CLPPROTEASEP"/>
</dbReference>
<dbReference type="Proteomes" id="UP000265882">
    <property type="component" value="Unassembled WGS sequence"/>
</dbReference>
<dbReference type="AlphaFoldDB" id="A0A3A4NXC3"/>
<reference evidence="7 8" key="1">
    <citation type="journal article" date="2017" name="ISME J.">
        <title>Energy and carbon metabolisms in a deep terrestrial subsurface fluid microbial community.</title>
        <authorList>
            <person name="Momper L."/>
            <person name="Jungbluth S.P."/>
            <person name="Lee M.D."/>
            <person name="Amend J.P."/>
        </authorList>
    </citation>
    <scope>NUCLEOTIDE SEQUENCE [LARGE SCALE GENOMIC DNA]</scope>
    <source>
        <strain evidence="7">SURF_5</strain>
    </source>
</reference>
<comment type="caution">
    <text evidence="7">The sequence shown here is derived from an EMBL/GenBank/DDBJ whole genome shotgun (WGS) entry which is preliminary data.</text>
</comment>
<accession>A0A3A4NXC3</accession>
<keyword evidence="5" id="KW-0472">Membrane</keyword>
<dbReference type="Gene3D" id="6.20.330.10">
    <property type="match status" value="1"/>
</dbReference>
<name>A0A3A4NXC3_ABYX5</name>
<dbReference type="SUPFAM" id="SSF52096">
    <property type="entry name" value="ClpP/crotonase"/>
    <property type="match status" value="1"/>
</dbReference>
<evidence type="ECO:0000256" key="5">
    <source>
        <dbReference type="SAM" id="Phobius"/>
    </source>
</evidence>
<keyword evidence="5" id="KW-0812">Transmembrane</keyword>
<feature type="domain" description="Peptidase S49" evidence="6">
    <location>
        <begin position="102"/>
        <end position="253"/>
    </location>
</feature>
<dbReference type="InterPro" id="IPR002142">
    <property type="entry name" value="Peptidase_S49"/>
</dbReference>
<evidence type="ECO:0000313" key="7">
    <source>
        <dbReference type="EMBL" id="RJP23519.1"/>
    </source>
</evidence>
<dbReference type="EMBL" id="QZKU01000045">
    <property type="protein sequence ID" value="RJP23519.1"/>
    <property type="molecule type" value="Genomic_DNA"/>
</dbReference>
<comment type="similarity">
    <text evidence="1">Belongs to the peptidase S49 family.</text>
</comment>
<dbReference type="CDD" id="cd07023">
    <property type="entry name" value="S49_Sppa_N_C"/>
    <property type="match status" value="1"/>
</dbReference>
<keyword evidence="5" id="KW-1133">Transmembrane helix</keyword>
<evidence type="ECO:0000259" key="6">
    <source>
        <dbReference type="Pfam" id="PF01343"/>
    </source>
</evidence>
<dbReference type="Pfam" id="PF01343">
    <property type="entry name" value="Peptidase_S49"/>
    <property type="match status" value="1"/>
</dbReference>
<dbReference type="GO" id="GO:0004252">
    <property type="term" value="F:serine-type endopeptidase activity"/>
    <property type="evidence" value="ECO:0007669"/>
    <property type="project" value="InterPro"/>
</dbReference>
<dbReference type="InterPro" id="IPR029045">
    <property type="entry name" value="ClpP/crotonase-like_dom_sf"/>
</dbReference>
<dbReference type="PANTHER" id="PTHR42987">
    <property type="entry name" value="PEPTIDASE S49"/>
    <property type="match status" value="1"/>
</dbReference>
<dbReference type="GO" id="GO:0004176">
    <property type="term" value="F:ATP-dependent peptidase activity"/>
    <property type="evidence" value="ECO:0007669"/>
    <property type="project" value="InterPro"/>
</dbReference>
<sequence>MNKGCRTSVLIGVLVSFIFGMGLLAILIFVSYGDGGAWRFGGAGESVALLEVEGPIFDGEETLTQLKEYIENPAAKAIVVRVNSPGGAVAPSQEIYEGLKRAKAQGKKVVVSMGSVAASGGYYIACAADEIYANPGTITGSIGVIAEFPNIQGLMEKIGIKFDIIKTGQFKDTGSVFRSMTPEEEDLIQKMLMDVYDQFVEAVAEGRNMPVEQVRQYADGRVFSGRQALEYGFVDALGTQYDAVMRAASLAGIEGEPQIIRKHKRRFPFGEFVENMLQLYLPASQGMRPPVQYLFR</sequence>
<dbReference type="Gene3D" id="3.90.226.10">
    <property type="entry name" value="2-enoyl-CoA Hydratase, Chain A, domain 1"/>
    <property type="match status" value="1"/>
</dbReference>
<feature type="transmembrane region" description="Helical" evidence="5">
    <location>
        <begin position="9"/>
        <end position="32"/>
    </location>
</feature>
<dbReference type="GO" id="GO:0006508">
    <property type="term" value="P:proteolysis"/>
    <property type="evidence" value="ECO:0007669"/>
    <property type="project" value="UniProtKB-KW"/>
</dbReference>
<evidence type="ECO:0000313" key="8">
    <source>
        <dbReference type="Proteomes" id="UP000265882"/>
    </source>
</evidence>